<name>A0A561WGN2_9ACTN</name>
<keyword evidence="3" id="KW-1185">Reference proteome</keyword>
<evidence type="ECO:0000256" key="1">
    <source>
        <dbReference type="SAM" id="Phobius"/>
    </source>
</evidence>
<accession>A0A561WGN2</accession>
<keyword evidence="1" id="KW-0472">Membrane</keyword>
<reference evidence="2 3" key="1">
    <citation type="submission" date="2019-06" db="EMBL/GenBank/DDBJ databases">
        <title>Sequencing the genomes of 1000 actinobacteria strains.</title>
        <authorList>
            <person name="Klenk H.-P."/>
        </authorList>
    </citation>
    <scope>NUCLEOTIDE SEQUENCE [LARGE SCALE GENOMIC DNA]</scope>
    <source>
        <strain evidence="2 3">DSM 102131</strain>
    </source>
</reference>
<dbReference type="AlphaFoldDB" id="A0A561WGN2"/>
<evidence type="ECO:0000313" key="3">
    <source>
        <dbReference type="Proteomes" id="UP000319927"/>
    </source>
</evidence>
<keyword evidence="1" id="KW-0812">Transmembrane</keyword>
<proteinExistence type="predicted"/>
<sequence>MDDRADDRLRGGLLAAAALLAVAAGGAWWWANSPTTGPHGVSVGASPAPRGVIPSRSPETLDEVLAAHPGTAVRVHIDGETGRVIEATELPGEASDLALPRFTDTLWREHLTLTPGQEPVRRESLPDGARHLLQYRCTGPGELLISIVHGPDTDTAWTTCDGERGELELPHPMEPGPALPAQSAPTRIELSAVGPRPVQVQAQLVAVP</sequence>
<feature type="transmembrane region" description="Helical" evidence="1">
    <location>
        <begin position="12"/>
        <end position="31"/>
    </location>
</feature>
<gene>
    <name evidence="2" type="ORF">FHX75_121532</name>
</gene>
<organism evidence="2 3">
    <name type="scientific">Micromonospora palomenae</name>
    <dbReference type="NCBI Taxonomy" id="1461247"/>
    <lineage>
        <taxon>Bacteria</taxon>
        <taxon>Bacillati</taxon>
        <taxon>Actinomycetota</taxon>
        <taxon>Actinomycetes</taxon>
        <taxon>Micromonosporales</taxon>
        <taxon>Micromonosporaceae</taxon>
        <taxon>Micromonospora</taxon>
    </lineage>
</organism>
<evidence type="ECO:0000313" key="2">
    <source>
        <dbReference type="EMBL" id="TWG22988.1"/>
    </source>
</evidence>
<dbReference type="EMBL" id="VIXA01000002">
    <property type="protein sequence ID" value="TWG22988.1"/>
    <property type="molecule type" value="Genomic_DNA"/>
</dbReference>
<keyword evidence="1" id="KW-1133">Transmembrane helix</keyword>
<dbReference type="Proteomes" id="UP000319927">
    <property type="component" value="Unassembled WGS sequence"/>
</dbReference>
<comment type="caution">
    <text evidence="2">The sequence shown here is derived from an EMBL/GenBank/DDBJ whole genome shotgun (WGS) entry which is preliminary data.</text>
</comment>
<protein>
    <submittedName>
        <fullName evidence="2">Uncharacterized protein</fullName>
    </submittedName>
</protein>
<dbReference type="OrthoDB" id="3382229at2"/>
<dbReference type="RefSeq" id="WP_154941399.1">
    <property type="nucleotide sequence ID" value="NZ_VIXA01000002.1"/>
</dbReference>